<dbReference type="Pfam" id="PF10396">
    <property type="entry name" value="TrmE_N"/>
    <property type="match status" value="1"/>
</dbReference>
<dbReference type="AlphaFoldDB" id="A0A9P6X766"/>
<evidence type="ECO:0000256" key="3">
    <source>
        <dbReference type="ARBA" id="ARBA00022741"/>
    </source>
</evidence>
<comment type="similarity">
    <text evidence="1 5">Belongs to the TRAFAC class TrmE-Era-EngA-EngB-Septin-like GTPase superfamily. TrmE GTPase family.</text>
</comment>
<dbReference type="NCBIfam" id="NF003661">
    <property type="entry name" value="PRK05291.1-3"/>
    <property type="match status" value="1"/>
</dbReference>
<dbReference type="NCBIfam" id="TIGR00450">
    <property type="entry name" value="mnmE_trmE_thdF"/>
    <property type="match status" value="1"/>
</dbReference>
<reference evidence="7" key="1">
    <citation type="journal article" date="2020" name="Microb. Genom.">
        <title>Genetic diversity of clinical and environmental Mucorales isolates obtained from an investigation of mucormycosis cases among solid organ transplant recipients.</title>
        <authorList>
            <person name="Nguyen M.H."/>
            <person name="Kaul D."/>
            <person name="Muto C."/>
            <person name="Cheng S.J."/>
            <person name="Richter R.A."/>
            <person name="Bruno V.M."/>
            <person name="Liu G."/>
            <person name="Beyhan S."/>
            <person name="Sundermann A.J."/>
            <person name="Mounaud S."/>
            <person name="Pasculle A.W."/>
            <person name="Nierman W.C."/>
            <person name="Driscoll E."/>
            <person name="Cumbie R."/>
            <person name="Clancy C.J."/>
            <person name="Dupont C.L."/>
        </authorList>
    </citation>
    <scope>NUCLEOTIDE SEQUENCE</scope>
    <source>
        <strain evidence="7">GL11</strain>
    </source>
</reference>
<keyword evidence="2 5" id="KW-0819">tRNA processing</keyword>
<keyword evidence="8" id="KW-1185">Reference proteome</keyword>
<organism evidence="7 8">
    <name type="scientific">Rhizopus oryzae</name>
    <name type="common">Mucormycosis agent</name>
    <name type="synonym">Rhizopus arrhizus var. delemar</name>
    <dbReference type="NCBI Taxonomy" id="64495"/>
    <lineage>
        <taxon>Eukaryota</taxon>
        <taxon>Fungi</taxon>
        <taxon>Fungi incertae sedis</taxon>
        <taxon>Mucoromycota</taxon>
        <taxon>Mucoromycotina</taxon>
        <taxon>Mucoromycetes</taxon>
        <taxon>Mucorales</taxon>
        <taxon>Mucorineae</taxon>
        <taxon>Rhizopodaceae</taxon>
        <taxon>Rhizopus</taxon>
    </lineage>
</organism>
<keyword evidence="4 5" id="KW-0342">GTP-binding</keyword>
<protein>
    <recommendedName>
        <fullName evidence="6">TrmE-type G domain-containing protein</fullName>
    </recommendedName>
</protein>
<sequence length="424" mass="47433">MTLRNERIEPRKANFRRIRHPISGETLDRGLVLWFPGPHSFTGEDSVELQIHGGNAVIRGVLDALKEIDDFRMAEQGEFAKRAFDNDKLDLTELEGLADLLNAETEIQRKLAMQQAEGGLRVPYENWRKEIIECMATTEAVIDFGEDENIEDGVLDEVTQKVKRLHESISKHLDDSRVGEIVRSGVHVAIMGPPNAGKSTLLNKLTKREAAIVSNIPGTTRDIVEVKLDLGGFPVILCDTAGLRESEDTIEMEGIKRAKNRIDNSDIKICMLPLDSGASIDPMIEQMIDDDTYVILNKEDTISHQELSDISKKIKKKVNAKKVWTVSCETGLGMDQFLAELIDILKSRYDETLANPVLITQARHRNHLEECVRSLKAFLDMPAEEIVLSAEELRLAGNALGRITGRIDVDKVLDVLFGQFCIGK</sequence>
<dbReference type="InterPro" id="IPR018948">
    <property type="entry name" value="GTP-bd_TrmE_N"/>
</dbReference>
<evidence type="ECO:0000256" key="5">
    <source>
        <dbReference type="RuleBase" id="RU003313"/>
    </source>
</evidence>
<accession>A0A9P6X766</accession>
<gene>
    <name evidence="7" type="ORF">G6F64_007524</name>
</gene>
<name>A0A9P6X766_RHIOR</name>
<dbReference type="CDD" id="cd04164">
    <property type="entry name" value="trmE"/>
    <property type="match status" value="1"/>
</dbReference>
<dbReference type="GO" id="GO:0003924">
    <property type="term" value="F:GTPase activity"/>
    <property type="evidence" value="ECO:0007669"/>
    <property type="project" value="InterPro"/>
</dbReference>
<evidence type="ECO:0000259" key="6">
    <source>
        <dbReference type="PROSITE" id="PS51709"/>
    </source>
</evidence>
<dbReference type="PANTHER" id="PTHR42714:SF2">
    <property type="entry name" value="TRNA MODIFICATION GTPASE GTPBP3, MITOCHONDRIAL"/>
    <property type="match status" value="1"/>
</dbReference>
<dbReference type="GO" id="GO:0005739">
    <property type="term" value="C:mitochondrion"/>
    <property type="evidence" value="ECO:0007669"/>
    <property type="project" value="TreeGrafter"/>
</dbReference>
<evidence type="ECO:0000313" key="8">
    <source>
        <dbReference type="Proteomes" id="UP000716291"/>
    </source>
</evidence>
<evidence type="ECO:0000313" key="7">
    <source>
        <dbReference type="EMBL" id="KAG1306531.1"/>
    </source>
</evidence>
<comment type="caution">
    <text evidence="7">The sequence shown here is derived from an EMBL/GenBank/DDBJ whole genome shotgun (WGS) entry which is preliminary data.</text>
</comment>
<dbReference type="SUPFAM" id="SSF116878">
    <property type="entry name" value="TrmE connector domain"/>
    <property type="match status" value="1"/>
</dbReference>
<dbReference type="CDD" id="cd14858">
    <property type="entry name" value="TrmE_N"/>
    <property type="match status" value="1"/>
</dbReference>
<dbReference type="InterPro" id="IPR025867">
    <property type="entry name" value="MnmE_helical"/>
</dbReference>
<dbReference type="InterPro" id="IPR027417">
    <property type="entry name" value="P-loop_NTPase"/>
</dbReference>
<dbReference type="InterPro" id="IPR004520">
    <property type="entry name" value="GTPase_MnmE"/>
</dbReference>
<feature type="domain" description="TrmE-type G" evidence="6">
    <location>
        <begin position="185"/>
        <end position="346"/>
    </location>
</feature>
<dbReference type="HAMAP" id="MF_00379">
    <property type="entry name" value="GTPase_MnmE"/>
    <property type="match status" value="1"/>
</dbReference>
<dbReference type="InterPro" id="IPR006073">
    <property type="entry name" value="GTP-bd"/>
</dbReference>
<dbReference type="Pfam" id="PF01926">
    <property type="entry name" value="MMR_HSR1"/>
    <property type="match status" value="1"/>
</dbReference>
<evidence type="ECO:0000256" key="1">
    <source>
        <dbReference type="ARBA" id="ARBA00011043"/>
    </source>
</evidence>
<dbReference type="OrthoDB" id="188276at2759"/>
<dbReference type="Gene3D" id="3.30.1360.120">
    <property type="entry name" value="Probable tRNA modification gtpase trme, domain 1"/>
    <property type="match status" value="1"/>
</dbReference>
<proteinExistence type="inferred from homology"/>
<dbReference type="PANTHER" id="PTHR42714">
    <property type="entry name" value="TRNA MODIFICATION GTPASE GTPBP3"/>
    <property type="match status" value="1"/>
</dbReference>
<dbReference type="PROSITE" id="PS51709">
    <property type="entry name" value="G_TRME"/>
    <property type="match status" value="1"/>
</dbReference>
<dbReference type="Gene3D" id="1.20.120.430">
    <property type="entry name" value="tRNA modification GTPase MnmE domain 2"/>
    <property type="match status" value="1"/>
</dbReference>
<dbReference type="InterPro" id="IPR005225">
    <property type="entry name" value="Small_GTP-bd"/>
</dbReference>
<dbReference type="GO" id="GO:0030488">
    <property type="term" value="P:tRNA methylation"/>
    <property type="evidence" value="ECO:0007669"/>
    <property type="project" value="TreeGrafter"/>
</dbReference>
<evidence type="ECO:0000256" key="4">
    <source>
        <dbReference type="ARBA" id="ARBA00023134"/>
    </source>
</evidence>
<dbReference type="EMBL" id="JAANQT010001115">
    <property type="protein sequence ID" value="KAG1306531.1"/>
    <property type="molecule type" value="Genomic_DNA"/>
</dbReference>
<keyword evidence="3 5" id="KW-0547">Nucleotide-binding</keyword>
<dbReference type="InterPro" id="IPR027368">
    <property type="entry name" value="MnmE_dom2"/>
</dbReference>
<dbReference type="Proteomes" id="UP000716291">
    <property type="component" value="Unassembled WGS sequence"/>
</dbReference>
<dbReference type="SUPFAM" id="SSF52540">
    <property type="entry name" value="P-loop containing nucleoside triphosphate hydrolases"/>
    <property type="match status" value="1"/>
</dbReference>
<dbReference type="InterPro" id="IPR031168">
    <property type="entry name" value="G_TrmE"/>
</dbReference>
<dbReference type="GO" id="GO:0002098">
    <property type="term" value="P:tRNA wobble uridine modification"/>
    <property type="evidence" value="ECO:0007669"/>
    <property type="project" value="TreeGrafter"/>
</dbReference>
<dbReference type="GO" id="GO:0005525">
    <property type="term" value="F:GTP binding"/>
    <property type="evidence" value="ECO:0007669"/>
    <property type="project" value="UniProtKB-KW"/>
</dbReference>
<dbReference type="Gene3D" id="3.40.50.300">
    <property type="entry name" value="P-loop containing nucleotide triphosphate hydrolases"/>
    <property type="match status" value="1"/>
</dbReference>
<dbReference type="Pfam" id="PF12631">
    <property type="entry name" value="MnmE_helical"/>
    <property type="match status" value="1"/>
</dbReference>
<dbReference type="NCBIfam" id="TIGR00231">
    <property type="entry name" value="small_GTP"/>
    <property type="match status" value="1"/>
</dbReference>
<dbReference type="InterPro" id="IPR027266">
    <property type="entry name" value="TrmE/GcvT-like"/>
</dbReference>
<evidence type="ECO:0000256" key="2">
    <source>
        <dbReference type="ARBA" id="ARBA00022694"/>
    </source>
</evidence>